<evidence type="ECO:0000256" key="2">
    <source>
        <dbReference type="ARBA" id="ARBA00034247"/>
    </source>
</evidence>
<feature type="chain" id="PRO_5046071714" description="diguanylate cyclase" evidence="5">
    <location>
        <begin position="26"/>
        <end position="651"/>
    </location>
</feature>
<keyword evidence="4" id="KW-0812">Transmembrane</keyword>
<feature type="signal peptide" evidence="5">
    <location>
        <begin position="1"/>
        <end position="25"/>
    </location>
</feature>
<name>A0ABS5I2Y7_9GAMM</name>
<accession>A0ABS5I2Y7</accession>
<dbReference type="SMART" id="SM00028">
    <property type="entry name" value="TPR"/>
    <property type="match status" value="5"/>
</dbReference>
<feature type="domain" description="GGDEF" evidence="6">
    <location>
        <begin position="511"/>
        <end position="647"/>
    </location>
</feature>
<feature type="transmembrane region" description="Helical" evidence="4">
    <location>
        <begin position="443"/>
        <end position="462"/>
    </location>
</feature>
<evidence type="ECO:0000313" key="8">
    <source>
        <dbReference type="Proteomes" id="UP000811844"/>
    </source>
</evidence>
<dbReference type="EC" id="2.7.7.65" evidence="1"/>
<evidence type="ECO:0000256" key="4">
    <source>
        <dbReference type="SAM" id="Phobius"/>
    </source>
</evidence>
<dbReference type="InterPro" id="IPR019734">
    <property type="entry name" value="TPR_rpt"/>
</dbReference>
<dbReference type="Gene3D" id="1.25.40.10">
    <property type="entry name" value="Tetratricopeptide repeat domain"/>
    <property type="match status" value="2"/>
</dbReference>
<dbReference type="InterPro" id="IPR050469">
    <property type="entry name" value="Diguanylate_Cyclase"/>
</dbReference>
<evidence type="ECO:0000256" key="3">
    <source>
        <dbReference type="PROSITE-ProRule" id="PRU00339"/>
    </source>
</evidence>
<dbReference type="InterPro" id="IPR011990">
    <property type="entry name" value="TPR-like_helical_dom_sf"/>
</dbReference>
<dbReference type="EMBL" id="JAAIKR010000009">
    <property type="protein sequence ID" value="MBR9728389.1"/>
    <property type="molecule type" value="Genomic_DNA"/>
</dbReference>
<dbReference type="SUPFAM" id="SSF55073">
    <property type="entry name" value="Nucleotide cyclase"/>
    <property type="match status" value="1"/>
</dbReference>
<evidence type="ECO:0000313" key="7">
    <source>
        <dbReference type="EMBL" id="MBR9728389.1"/>
    </source>
</evidence>
<proteinExistence type="predicted"/>
<dbReference type="NCBIfam" id="TIGR00254">
    <property type="entry name" value="GGDEF"/>
    <property type="match status" value="1"/>
</dbReference>
<dbReference type="Gene3D" id="3.30.70.270">
    <property type="match status" value="1"/>
</dbReference>
<evidence type="ECO:0000259" key="6">
    <source>
        <dbReference type="PROSITE" id="PS50887"/>
    </source>
</evidence>
<protein>
    <recommendedName>
        <fullName evidence="1">diguanylate cyclase</fullName>
        <ecNumber evidence="1">2.7.7.65</ecNumber>
    </recommendedName>
</protein>
<evidence type="ECO:0000256" key="5">
    <source>
        <dbReference type="SAM" id="SignalP"/>
    </source>
</evidence>
<gene>
    <name evidence="7" type="ORF">G3R48_10435</name>
</gene>
<dbReference type="InterPro" id="IPR000160">
    <property type="entry name" value="GGDEF_dom"/>
</dbReference>
<dbReference type="Proteomes" id="UP000811844">
    <property type="component" value="Unassembled WGS sequence"/>
</dbReference>
<dbReference type="RefSeq" id="WP_153664835.1">
    <property type="nucleotide sequence ID" value="NZ_JAAIKR010000009.1"/>
</dbReference>
<keyword evidence="4" id="KW-1133">Transmembrane helix</keyword>
<keyword evidence="4" id="KW-0472">Membrane</keyword>
<feature type="repeat" description="TPR" evidence="3">
    <location>
        <begin position="160"/>
        <end position="193"/>
    </location>
</feature>
<dbReference type="SUPFAM" id="SSF48452">
    <property type="entry name" value="TPR-like"/>
    <property type="match status" value="2"/>
</dbReference>
<comment type="caution">
    <text evidence="7">The sequence shown here is derived from an EMBL/GenBank/DDBJ whole genome shotgun (WGS) entry which is preliminary data.</text>
</comment>
<dbReference type="Pfam" id="PF00990">
    <property type="entry name" value="GGDEF"/>
    <property type="match status" value="1"/>
</dbReference>
<comment type="catalytic activity">
    <reaction evidence="2">
        <text>2 GTP = 3',3'-c-di-GMP + 2 diphosphate</text>
        <dbReference type="Rhea" id="RHEA:24898"/>
        <dbReference type="ChEBI" id="CHEBI:33019"/>
        <dbReference type="ChEBI" id="CHEBI:37565"/>
        <dbReference type="ChEBI" id="CHEBI:58805"/>
        <dbReference type="EC" id="2.7.7.65"/>
    </reaction>
</comment>
<dbReference type="CDD" id="cd01949">
    <property type="entry name" value="GGDEF"/>
    <property type="match status" value="1"/>
</dbReference>
<dbReference type="PANTHER" id="PTHR45138">
    <property type="entry name" value="REGULATORY COMPONENTS OF SENSORY TRANSDUCTION SYSTEM"/>
    <property type="match status" value="1"/>
</dbReference>
<keyword evidence="3" id="KW-0802">TPR repeat</keyword>
<dbReference type="PANTHER" id="PTHR45138:SF9">
    <property type="entry name" value="DIGUANYLATE CYCLASE DGCM-RELATED"/>
    <property type="match status" value="1"/>
</dbReference>
<keyword evidence="8" id="KW-1185">Reference proteome</keyword>
<dbReference type="PROSITE" id="PS50005">
    <property type="entry name" value="TPR"/>
    <property type="match status" value="1"/>
</dbReference>
<reference evidence="7 8" key="1">
    <citation type="submission" date="2020-02" db="EMBL/GenBank/DDBJ databases">
        <title>Shewanella WXL01 sp. nov., a marine bacterium isolated from green algae in Luhuitou Fringing Reef (Northern South China Sea).</title>
        <authorList>
            <person name="Wang X."/>
        </authorList>
    </citation>
    <scope>NUCLEOTIDE SEQUENCE [LARGE SCALE GENOMIC DNA]</scope>
    <source>
        <strain evidence="7 8">MCCC 1A01895</strain>
    </source>
</reference>
<dbReference type="PROSITE" id="PS50887">
    <property type="entry name" value="GGDEF"/>
    <property type="match status" value="1"/>
</dbReference>
<evidence type="ECO:0000256" key="1">
    <source>
        <dbReference type="ARBA" id="ARBA00012528"/>
    </source>
</evidence>
<organism evidence="7 8">
    <name type="scientific">Shewanella intestini</name>
    <dbReference type="NCBI Taxonomy" id="2017544"/>
    <lineage>
        <taxon>Bacteria</taxon>
        <taxon>Pseudomonadati</taxon>
        <taxon>Pseudomonadota</taxon>
        <taxon>Gammaproteobacteria</taxon>
        <taxon>Alteromonadales</taxon>
        <taxon>Shewanellaceae</taxon>
        <taxon>Shewanella</taxon>
    </lineage>
</organism>
<keyword evidence="5" id="KW-0732">Signal</keyword>
<dbReference type="InterPro" id="IPR043128">
    <property type="entry name" value="Rev_trsase/Diguanyl_cyclase"/>
</dbReference>
<dbReference type="InterPro" id="IPR029787">
    <property type="entry name" value="Nucleotide_cyclase"/>
</dbReference>
<sequence length="651" mass="73787">MKWRCCILMLLSGVSLLLVSMGSYAKSASFDPLDTIKLTKQGQQLFALFHQRETEPVKTLNSVEKFLSTVTDSSPPAYQALSLRIKHDILVNEGKLDAAEKVADEFVFLGAKSRKKWIVAEALTLKAILSARRGHAEVAYNLINQAVDLAEQTHYDRLLSRALNARGVLYSRRLKYEDAVKDYQRAISLVDSNASIGYLSKLYSNISVVYSRVKEWGKAIEYNMQAIDVALKSTHTSYEHLVVLYANASELMLEVNDLAQAELFNEKTTVVAEKSGNTKLIIHALWTQASLLMKQKQHLQAKPLVQRCLKLAKNMPDPMLYNQCLLGMGEIEFVLGELAPAQQHGQAALKAFEMIENKALALRSHQLLADIFQQTQEYPKAIHHLTEYYEGTQKVLFENREAQMFELQEKFENEINVEKIALLTAENNLKESTLERNKLREKFWLLLFVCIVMFSGWLFQRYRQHVQRIRRLSSSNKDLFNQSNIDALTNIYNRRYVEDVVIQSSASLSSPYFSVLMLDCDFFKRVNDTHGHDVGDEVLKACAMRLSGQIRDTDVLARWGGEEFIILLGLDSPTLPTEVLARMNQAIANKAMETTDVSIDMTVSIGATLPVTKKHLTSHWHELKISADKALYQAKAKGRNRAEVASTRVVS</sequence>
<dbReference type="SMART" id="SM00267">
    <property type="entry name" value="GGDEF"/>
    <property type="match status" value="1"/>
</dbReference>